<organism evidence="7 8">
    <name type="scientific">Chitinophaga terrae</name>
    <name type="common">ex Kim and Jung 2007</name>
    <dbReference type="NCBI Taxonomy" id="408074"/>
    <lineage>
        <taxon>Bacteria</taxon>
        <taxon>Pseudomonadati</taxon>
        <taxon>Bacteroidota</taxon>
        <taxon>Chitinophagia</taxon>
        <taxon>Chitinophagales</taxon>
        <taxon>Chitinophagaceae</taxon>
        <taxon>Chitinophaga</taxon>
    </lineage>
</organism>
<feature type="domain" description="Glycoside hydrolase family 38 central" evidence="6">
    <location>
        <begin position="294"/>
        <end position="370"/>
    </location>
</feature>
<dbReference type="OrthoDB" id="9772207at2"/>
<keyword evidence="5" id="KW-0732">Signal</keyword>
<dbReference type="InterPro" id="IPR011682">
    <property type="entry name" value="Glyco_hydro_38_C"/>
</dbReference>
<dbReference type="Gene3D" id="1.20.1270.50">
    <property type="entry name" value="Glycoside hydrolase family 38, central domain"/>
    <property type="match status" value="1"/>
</dbReference>
<keyword evidence="3" id="KW-0378">Hydrolase</keyword>
<accession>A0A1H3ZGQ4</accession>
<name>A0A1H3ZGQ4_9BACT</name>
<gene>
    <name evidence="7" type="ORF">SAMN05660909_01214</name>
</gene>
<keyword evidence="8" id="KW-1185">Reference proteome</keyword>
<evidence type="ECO:0000256" key="3">
    <source>
        <dbReference type="ARBA" id="ARBA00022801"/>
    </source>
</evidence>
<evidence type="ECO:0000256" key="1">
    <source>
        <dbReference type="ARBA" id="ARBA00009792"/>
    </source>
</evidence>
<dbReference type="InterPro" id="IPR037094">
    <property type="entry name" value="Glyco_hydro_38_cen_sf"/>
</dbReference>
<keyword evidence="2" id="KW-0479">Metal-binding</keyword>
<dbReference type="GO" id="GO:0004559">
    <property type="term" value="F:alpha-mannosidase activity"/>
    <property type="evidence" value="ECO:0007669"/>
    <property type="project" value="InterPro"/>
</dbReference>
<feature type="signal peptide" evidence="5">
    <location>
        <begin position="1"/>
        <end position="21"/>
    </location>
</feature>
<dbReference type="Pfam" id="PF07748">
    <property type="entry name" value="Glyco_hydro_38C"/>
    <property type="match status" value="1"/>
</dbReference>
<evidence type="ECO:0000256" key="5">
    <source>
        <dbReference type="SAM" id="SignalP"/>
    </source>
</evidence>
<dbReference type="InterPro" id="IPR011013">
    <property type="entry name" value="Gal_mutarotase_sf_dom"/>
</dbReference>
<reference evidence="8" key="1">
    <citation type="submission" date="2016-10" db="EMBL/GenBank/DDBJ databases">
        <authorList>
            <person name="Varghese N."/>
            <person name="Submissions S."/>
        </authorList>
    </citation>
    <scope>NUCLEOTIDE SEQUENCE [LARGE SCALE GENOMIC DNA]</scope>
    <source>
        <strain evidence="8">DSM 23920</strain>
    </source>
</reference>
<dbReference type="GO" id="GO:0046872">
    <property type="term" value="F:metal ion binding"/>
    <property type="evidence" value="ECO:0007669"/>
    <property type="project" value="UniProtKB-KW"/>
</dbReference>
<evidence type="ECO:0000313" key="8">
    <source>
        <dbReference type="Proteomes" id="UP000199656"/>
    </source>
</evidence>
<comment type="similarity">
    <text evidence="1">Belongs to the glycosyl hydrolase 38 family.</text>
</comment>
<dbReference type="Gene3D" id="3.20.110.10">
    <property type="entry name" value="Glycoside hydrolase 38, N terminal domain"/>
    <property type="match status" value="1"/>
</dbReference>
<evidence type="ECO:0000313" key="7">
    <source>
        <dbReference type="EMBL" id="SEA22837.1"/>
    </source>
</evidence>
<dbReference type="InterPro" id="IPR000602">
    <property type="entry name" value="Glyco_hydro_38_N"/>
</dbReference>
<sequence>MNKLRFYLALFLLLSTSSVMAQQAYFIDGYHGGIYGHYPVWNTRFMADLLKRHPGWKINLEIEPVTWDDAKVKDRQAYDAFKQWFSDQSVNGRIEYVNPSYGQSYLYNISGESIIRQFSYGMKKLREHFPNAVFETYSSEEPCFTSALPQLLLSYGFKYASLKNPNTCWGGYTRAWGGELVKWQGSDGSQILTVPRYACEDLLPGSTWQTTAWNNSKSYLDAAVRMGIQHPVGMCLQDAGWKNGPWLKDATYNGLPVQYETWRHYFEKVADQRQAPVWKFSQEDIRVSLVWGAQVLQRIAQQVRTSENKLATAEKIAALAAYNKFRWPATDLDSAWEALLLAQHHDCWIVPYNGQPGDTWVDKVAAWTSFSDQKADQVISAALGALLQNNGKPDEQYISIFNPTSHDRTEWVSVQLPAGWTSDHVLVSDTLGRKTPQQQGPGNTIVFRAFAPQLSLNTYKLKRSASPVATGSANAFRQLPGGRYVLETDMYRLEIDPAKGGAISSLVAKFLGGKELVKKSDSLGFNSIRGYFYDEGKFLSSADNPATVQVLQQGAGLVKVQVNGKIGIHPFTQFITLAQGQRRIDMQVKIGWQGNPGIGAYSQKHNYKAESLKKAFYDDRYKLQVMFPLDLADQLISKDAPFDVTESTLPNTFFESWDSIKNNIILHWVDVRDRKEKTGMALFTDHTTSYVHGEGTPLGLVLQYAGKGLWGRDYDITGPTLVNYAILPHTGNWVKGNVYTESTAWNEPLLLAPGKPAANYSPLFGVKARGWEVTTMLADGNDLVLRLFNYGGTDKEGQILVPGRFKDISLEELDGRRVRSLLPVTGSRVALSIPQFGVRTLRFKDAGIAR</sequence>
<dbReference type="Gene3D" id="2.70.98.30">
    <property type="entry name" value="Golgi alpha-mannosidase II, domain 4"/>
    <property type="match status" value="1"/>
</dbReference>
<dbReference type="InterPro" id="IPR011330">
    <property type="entry name" value="Glyco_hydro/deAcase_b/a-brl"/>
</dbReference>
<dbReference type="SUPFAM" id="SSF88688">
    <property type="entry name" value="Families 57/38 glycoside transferase middle domain"/>
    <property type="match status" value="1"/>
</dbReference>
<dbReference type="RefSeq" id="WP_089759688.1">
    <property type="nucleotide sequence ID" value="NZ_BKAT01000005.1"/>
</dbReference>
<proteinExistence type="inferred from homology"/>
<dbReference type="Pfam" id="PF01074">
    <property type="entry name" value="Glyco_hydro_38N"/>
    <property type="match status" value="1"/>
</dbReference>
<dbReference type="GO" id="GO:0006013">
    <property type="term" value="P:mannose metabolic process"/>
    <property type="evidence" value="ECO:0007669"/>
    <property type="project" value="InterPro"/>
</dbReference>
<dbReference type="InterPro" id="IPR028995">
    <property type="entry name" value="Glyco_hydro_57/38_cen_sf"/>
</dbReference>
<dbReference type="Proteomes" id="UP000199656">
    <property type="component" value="Unassembled WGS sequence"/>
</dbReference>
<dbReference type="EMBL" id="FNRL01000004">
    <property type="protein sequence ID" value="SEA22837.1"/>
    <property type="molecule type" value="Genomic_DNA"/>
</dbReference>
<keyword evidence="4" id="KW-0326">Glycosidase</keyword>
<dbReference type="InterPro" id="IPR027291">
    <property type="entry name" value="Glyco_hydro_38_N_sf"/>
</dbReference>
<dbReference type="GO" id="GO:0009313">
    <property type="term" value="P:oligosaccharide catabolic process"/>
    <property type="evidence" value="ECO:0007669"/>
    <property type="project" value="TreeGrafter"/>
</dbReference>
<dbReference type="SMART" id="SM00872">
    <property type="entry name" value="Alpha-mann_mid"/>
    <property type="match status" value="1"/>
</dbReference>
<dbReference type="SUPFAM" id="SSF88713">
    <property type="entry name" value="Glycoside hydrolase/deacetylase"/>
    <property type="match status" value="1"/>
</dbReference>
<dbReference type="STRING" id="408074.SAMN05660909_01214"/>
<feature type="chain" id="PRO_5011519019" evidence="5">
    <location>
        <begin position="22"/>
        <end position="850"/>
    </location>
</feature>
<evidence type="ECO:0000259" key="6">
    <source>
        <dbReference type="SMART" id="SM00872"/>
    </source>
</evidence>
<dbReference type="AlphaFoldDB" id="A0A1H3ZGQ4"/>
<dbReference type="InterPro" id="IPR015341">
    <property type="entry name" value="Glyco_hydro_38_cen"/>
</dbReference>
<dbReference type="PANTHER" id="PTHR46017">
    <property type="entry name" value="ALPHA-MANNOSIDASE 2C1"/>
    <property type="match status" value="1"/>
</dbReference>
<dbReference type="SUPFAM" id="SSF74650">
    <property type="entry name" value="Galactose mutarotase-like"/>
    <property type="match status" value="1"/>
</dbReference>
<dbReference type="InterPro" id="IPR013780">
    <property type="entry name" value="Glyco_hydro_b"/>
</dbReference>
<dbReference type="Gene3D" id="2.60.40.1180">
    <property type="entry name" value="Golgi alpha-mannosidase II"/>
    <property type="match status" value="1"/>
</dbReference>
<dbReference type="PANTHER" id="PTHR46017:SF1">
    <property type="entry name" value="ALPHA-MANNOSIDASE 2C1"/>
    <property type="match status" value="1"/>
</dbReference>
<protein>
    <submittedName>
        <fullName evidence="7">Alpha-mannosidase</fullName>
    </submittedName>
</protein>
<dbReference type="GO" id="GO:0030246">
    <property type="term" value="F:carbohydrate binding"/>
    <property type="evidence" value="ECO:0007669"/>
    <property type="project" value="InterPro"/>
</dbReference>
<evidence type="ECO:0000256" key="4">
    <source>
        <dbReference type="ARBA" id="ARBA00023295"/>
    </source>
</evidence>
<evidence type="ECO:0000256" key="2">
    <source>
        <dbReference type="ARBA" id="ARBA00022723"/>
    </source>
</evidence>